<keyword evidence="2" id="KW-0863">Zinc-finger</keyword>
<dbReference type="EMBL" id="JAQQWE010000001">
    <property type="protein sequence ID" value="KAK7966617.1"/>
    <property type="molecule type" value="Genomic_DNA"/>
</dbReference>
<organism evidence="6 7">
    <name type="scientific">Apiospora aurea</name>
    <dbReference type="NCBI Taxonomy" id="335848"/>
    <lineage>
        <taxon>Eukaryota</taxon>
        <taxon>Fungi</taxon>
        <taxon>Dikarya</taxon>
        <taxon>Ascomycota</taxon>
        <taxon>Pezizomycotina</taxon>
        <taxon>Sordariomycetes</taxon>
        <taxon>Xylariomycetidae</taxon>
        <taxon>Amphisphaeriales</taxon>
        <taxon>Apiosporaceae</taxon>
        <taxon>Apiospora</taxon>
    </lineage>
</organism>
<evidence type="ECO:0000313" key="6">
    <source>
        <dbReference type="EMBL" id="KAK7966617.1"/>
    </source>
</evidence>
<comment type="caution">
    <text evidence="6">The sequence shown here is derived from an EMBL/GenBank/DDBJ whole genome shotgun (WGS) entry which is preliminary data.</text>
</comment>
<evidence type="ECO:0000259" key="5">
    <source>
        <dbReference type="Pfam" id="PF01753"/>
    </source>
</evidence>
<sequence length="375" mass="42168">MNRMNLGLFYEACAAPDCRRRGKDLFKCGACLLVHYCGPEHQRAHRPAHKTSCLLVKQARAAAAEAEAELRARPGDDYAPAGVLDESGGALGLFWGRFPATRPYMQALHDHMTACLNLRTGEAVEAALARALEMLRLCRGDNLGVRSQVPVLYLRLGRDQEAFDFLKWYAVKGTSADYDWSDMSQPFLDLTGEDALEDLSKPFRKVKDLSFLASVTLVKTRLMLDLVALSAHVDEMEKKKAEGGEEAKAEGGGDGDDRPTKLSYEEKMEWVREEALSDIVLARRDIVDRDDYAPLIQDVTGQVARLYQLTEHHNKHYWPALGHPENYSHALPEAYTWGSKQETVLAFRQTWYAWAECNPALETVRQFAEWTSNAS</sequence>
<evidence type="ECO:0000256" key="1">
    <source>
        <dbReference type="ARBA" id="ARBA00022723"/>
    </source>
</evidence>
<dbReference type="GeneID" id="92070178"/>
<dbReference type="RefSeq" id="XP_066706009.1">
    <property type="nucleotide sequence ID" value="XM_066837116.1"/>
</dbReference>
<keyword evidence="1" id="KW-0479">Metal-binding</keyword>
<feature type="domain" description="MYND-type" evidence="5">
    <location>
        <begin position="17"/>
        <end position="53"/>
    </location>
</feature>
<dbReference type="SUPFAM" id="SSF144232">
    <property type="entry name" value="HIT/MYND zinc finger-like"/>
    <property type="match status" value="1"/>
</dbReference>
<protein>
    <recommendedName>
        <fullName evidence="5">MYND-type domain-containing protein</fullName>
    </recommendedName>
</protein>
<evidence type="ECO:0000256" key="2">
    <source>
        <dbReference type="ARBA" id="ARBA00022771"/>
    </source>
</evidence>
<evidence type="ECO:0000313" key="7">
    <source>
        <dbReference type="Proteomes" id="UP001391051"/>
    </source>
</evidence>
<evidence type="ECO:0000256" key="3">
    <source>
        <dbReference type="ARBA" id="ARBA00022833"/>
    </source>
</evidence>
<gene>
    <name evidence="6" type="ORF">PG986_000894</name>
</gene>
<reference evidence="6 7" key="1">
    <citation type="submission" date="2023-01" db="EMBL/GenBank/DDBJ databases">
        <title>Analysis of 21 Apiospora genomes using comparative genomics revels a genus with tremendous synthesis potential of carbohydrate active enzymes and secondary metabolites.</title>
        <authorList>
            <person name="Sorensen T."/>
        </authorList>
    </citation>
    <scope>NUCLEOTIDE SEQUENCE [LARGE SCALE GENOMIC DNA]</scope>
    <source>
        <strain evidence="6 7">CBS 24483</strain>
    </source>
</reference>
<keyword evidence="7" id="KW-1185">Reference proteome</keyword>
<dbReference type="Pfam" id="PF01753">
    <property type="entry name" value="zf-MYND"/>
    <property type="match status" value="1"/>
</dbReference>
<feature type="region of interest" description="Disordered" evidence="4">
    <location>
        <begin position="237"/>
        <end position="261"/>
    </location>
</feature>
<dbReference type="InterPro" id="IPR002893">
    <property type="entry name" value="Znf_MYND"/>
</dbReference>
<proteinExistence type="predicted"/>
<evidence type="ECO:0000256" key="4">
    <source>
        <dbReference type="SAM" id="MobiDB-lite"/>
    </source>
</evidence>
<keyword evidence="3" id="KW-0862">Zinc</keyword>
<name>A0ABR1QVV5_9PEZI</name>
<accession>A0ABR1QVV5</accession>
<dbReference type="Gene3D" id="6.10.140.2220">
    <property type="match status" value="1"/>
</dbReference>
<dbReference type="Proteomes" id="UP001391051">
    <property type="component" value="Unassembled WGS sequence"/>
</dbReference>